<dbReference type="EMBL" id="JBHTRV010000050">
    <property type="protein sequence ID" value="MFE5985395.1"/>
    <property type="molecule type" value="Genomic_DNA"/>
</dbReference>
<dbReference type="NCBIfam" id="TIGR02593">
    <property type="entry name" value="CRISPR_cas5"/>
    <property type="match status" value="1"/>
</dbReference>
<evidence type="ECO:0000313" key="4">
    <source>
        <dbReference type="Proteomes" id="UP001600424"/>
    </source>
</evidence>
<keyword evidence="4" id="KW-1185">Reference proteome</keyword>
<evidence type="ECO:0000256" key="2">
    <source>
        <dbReference type="SAM" id="MobiDB-lite"/>
    </source>
</evidence>
<protein>
    <submittedName>
        <fullName evidence="3">Type I-E CRISPR-associated protein Cas5/CasD</fullName>
    </submittedName>
</protein>
<dbReference type="CDD" id="cd09756">
    <property type="entry name" value="Cas5_I-E"/>
    <property type="match status" value="1"/>
</dbReference>
<accession>A0ABW6J8R3</accession>
<reference evidence="3 4" key="1">
    <citation type="submission" date="2024-09" db="EMBL/GenBank/DDBJ databases">
        <title>The Natural Products Discovery Center: Release of the First 8490 Sequenced Strains for Exploring Actinobacteria Biosynthetic Diversity.</title>
        <authorList>
            <person name="Kalkreuter E."/>
            <person name="Kautsar S.A."/>
            <person name="Yang D."/>
            <person name="Bader C.D."/>
            <person name="Teijaro C.N."/>
            <person name="Fluegel L."/>
            <person name="Davis C.M."/>
            <person name="Simpson J.R."/>
            <person name="Lauterbach L."/>
            <person name="Steele A.D."/>
            <person name="Gui C."/>
            <person name="Meng S."/>
            <person name="Li G."/>
            <person name="Viehrig K."/>
            <person name="Ye F."/>
            <person name="Su P."/>
            <person name="Kiefer A.F."/>
            <person name="Nichols A."/>
            <person name="Cepeda A.J."/>
            <person name="Yan W."/>
            <person name="Fan B."/>
            <person name="Jiang Y."/>
            <person name="Adhikari A."/>
            <person name="Zheng C.-J."/>
            <person name="Schuster L."/>
            <person name="Cowan T.M."/>
            <person name="Smanski M.J."/>
            <person name="Chevrette M.G."/>
            <person name="De Carvalho L.P.S."/>
            <person name="Shen B."/>
        </authorList>
    </citation>
    <scope>NUCLEOTIDE SEQUENCE [LARGE SCALE GENOMIC DNA]</scope>
    <source>
        <strain evidence="3 4">NPDC056472</strain>
    </source>
</reference>
<organism evidence="3 4">
    <name type="scientific">Streptomyces wedmorensis</name>
    <dbReference type="NCBI Taxonomy" id="43759"/>
    <lineage>
        <taxon>Bacteria</taxon>
        <taxon>Bacillati</taxon>
        <taxon>Actinomycetota</taxon>
        <taxon>Actinomycetes</taxon>
        <taxon>Kitasatosporales</taxon>
        <taxon>Streptomycetaceae</taxon>
        <taxon>Streptomyces</taxon>
    </lineage>
</organism>
<name>A0ABW6J8R3_STRWE</name>
<dbReference type="NCBIfam" id="TIGR01868">
    <property type="entry name" value="casD_Cas5e"/>
    <property type="match status" value="1"/>
</dbReference>
<dbReference type="InterPro" id="IPR010147">
    <property type="entry name" value="CRISPR-assoc_prot_CasD"/>
</dbReference>
<dbReference type="Gene3D" id="3.30.70.2660">
    <property type="match status" value="1"/>
</dbReference>
<dbReference type="InterPro" id="IPR013422">
    <property type="entry name" value="CRISPR-assoc_prot_Cas5_N"/>
</dbReference>
<keyword evidence="1" id="KW-0051">Antiviral defense</keyword>
<evidence type="ECO:0000313" key="3">
    <source>
        <dbReference type="EMBL" id="MFE5985395.1"/>
    </source>
</evidence>
<proteinExistence type="predicted"/>
<dbReference type="InterPro" id="IPR021124">
    <property type="entry name" value="CRISPR-assoc_prot_Cas5"/>
</dbReference>
<feature type="region of interest" description="Disordered" evidence="2">
    <location>
        <begin position="181"/>
        <end position="202"/>
    </location>
</feature>
<dbReference type="Pfam" id="PF09704">
    <property type="entry name" value="Cas_Cas5d"/>
    <property type="match status" value="1"/>
</dbReference>
<dbReference type="Proteomes" id="UP001600424">
    <property type="component" value="Unassembled WGS sequence"/>
</dbReference>
<dbReference type="RefSeq" id="WP_386255074.1">
    <property type="nucleotide sequence ID" value="NZ_JBHTRV010000050.1"/>
</dbReference>
<gene>
    <name evidence="3" type="primary">cas5e</name>
    <name evidence="3" type="ORF">ACFQ63_37580</name>
</gene>
<sequence>MSDGLILHLSGALQAWGGPAQANVRPTYRLPTRSALTGLIACCLGRERDADNTDLDQLAYTIRVDRPGSILSDFHTVGGNHDPLFGLATADGGTRDAPIVSTRYYLADAAFTVAVTGPSTVLDHAAEALTHPVWAPYLGRRSCPPDTPVLLTRSPSAVDDLDHVPLHRPIHHTEPVTFAYDREPAPGTPHSGQHNDRPIRGHRRAWTPRPLWEQQRVIPARNGGLGTVWLTALADHLGIPASAPEDPR</sequence>
<evidence type="ECO:0000256" key="1">
    <source>
        <dbReference type="ARBA" id="ARBA00023118"/>
    </source>
</evidence>
<comment type="caution">
    <text evidence="3">The sequence shown here is derived from an EMBL/GenBank/DDBJ whole genome shotgun (WGS) entry which is preliminary data.</text>
</comment>